<dbReference type="InterPro" id="IPR027911">
    <property type="entry name" value="DUF4604"/>
</dbReference>
<sequence>MSKITPKSLSYDATLPPFLARLQSSNNGPSTFQAARPSKPRTAEDEAEDEPVYFNEESGETLTKKEWEDKDKAEVEEEVEKGEGGKVEEGKVEEGKVEEKVAGIGG</sequence>
<dbReference type="EMBL" id="QGMK01000436">
    <property type="protein sequence ID" value="TVY81702.1"/>
    <property type="molecule type" value="Genomic_DNA"/>
</dbReference>
<evidence type="ECO:0000313" key="3">
    <source>
        <dbReference type="EMBL" id="TVY81702.1"/>
    </source>
</evidence>
<proteinExistence type="predicted"/>
<accession>A0A8T9C9E9</accession>
<dbReference type="Pfam" id="PF15377">
    <property type="entry name" value="DUF4604"/>
    <property type="match status" value="1"/>
</dbReference>
<evidence type="ECO:0000256" key="1">
    <source>
        <dbReference type="SAM" id="MobiDB-lite"/>
    </source>
</evidence>
<feature type="region of interest" description="Disordered" evidence="1">
    <location>
        <begin position="20"/>
        <end position="106"/>
    </location>
</feature>
<dbReference type="AlphaFoldDB" id="A0A8T9C9E9"/>
<comment type="caution">
    <text evidence="3">The sequence shown here is derived from an EMBL/GenBank/DDBJ whole genome shotgun (WGS) entry which is preliminary data.</text>
</comment>
<dbReference type="Proteomes" id="UP000469558">
    <property type="component" value="Unassembled WGS sequence"/>
</dbReference>
<feature type="compositionally biased region" description="Basic and acidic residues" evidence="1">
    <location>
        <begin position="81"/>
        <end position="106"/>
    </location>
</feature>
<protein>
    <recommendedName>
        <fullName evidence="2">DUF4604 domain-containing protein</fullName>
    </recommendedName>
</protein>
<gene>
    <name evidence="3" type="ORF">LSUE1_G003838</name>
</gene>
<reference evidence="3 4" key="1">
    <citation type="submission" date="2018-05" db="EMBL/GenBank/DDBJ databases">
        <title>Genome sequencing and assembly of the regulated plant pathogen Lachnellula willkommii and related sister species for the development of diagnostic species identification markers.</title>
        <authorList>
            <person name="Giroux E."/>
            <person name="Bilodeau G."/>
        </authorList>
    </citation>
    <scope>NUCLEOTIDE SEQUENCE [LARGE SCALE GENOMIC DNA]</scope>
    <source>
        <strain evidence="3 4">CBS 268.59</strain>
    </source>
</reference>
<feature type="non-terminal residue" evidence="3">
    <location>
        <position position="106"/>
    </location>
</feature>
<evidence type="ECO:0000259" key="2">
    <source>
        <dbReference type="Pfam" id="PF15377"/>
    </source>
</evidence>
<feature type="compositionally biased region" description="Basic and acidic residues" evidence="1">
    <location>
        <begin position="62"/>
        <end position="73"/>
    </location>
</feature>
<dbReference type="OrthoDB" id="5388322at2759"/>
<feature type="domain" description="DUF4604" evidence="2">
    <location>
        <begin position="7"/>
        <end position="96"/>
    </location>
</feature>
<organism evidence="3 4">
    <name type="scientific">Lachnellula suecica</name>
    <dbReference type="NCBI Taxonomy" id="602035"/>
    <lineage>
        <taxon>Eukaryota</taxon>
        <taxon>Fungi</taxon>
        <taxon>Dikarya</taxon>
        <taxon>Ascomycota</taxon>
        <taxon>Pezizomycotina</taxon>
        <taxon>Leotiomycetes</taxon>
        <taxon>Helotiales</taxon>
        <taxon>Lachnaceae</taxon>
        <taxon>Lachnellula</taxon>
    </lineage>
</organism>
<name>A0A8T9C9E9_9HELO</name>
<feature type="compositionally biased region" description="Polar residues" evidence="1">
    <location>
        <begin position="22"/>
        <end position="33"/>
    </location>
</feature>
<evidence type="ECO:0000313" key="4">
    <source>
        <dbReference type="Proteomes" id="UP000469558"/>
    </source>
</evidence>
<keyword evidence="4" id="KW-1185">Reference proteome</keyword>